<evidence type="ECO:0000256" key="1">
    <source>
        <dbReference type="SAM" id="SignalP"/>
    </source>
</evidence>
<dbReference type="AlphaFoldDB" id="A0A8J3WTG7"/>
<dbReference type="EMBL" id="BOOK01000016">
    <property type="protein sequence ID" value="GII00353.1"/>
    <property type="molecule type" value="Genomic_DNA"/>
</dbReference>
<feature type="signal peptide" evidence="1">
    <location>
        <begin position="1"/>
        <end position="24"/>
    </location>
</feature>
<dbReference type="RefSeq" id="WP_203874784.1">
    <property type="nucleotide sequence ID" value="NZ_BOOK01000016.1"/>
</dbReference>
<feature type="chain" id="PRO_5038525561" evidence="1">
    <location>
        <begin position="25"/>
        <end position="269"/>
    </location>
</feature>
<evidence type="ECO:0000313" key="3">
    <source>
        <dbReference type="Proteomes" id="UP000634476"/>
    </source>
</evidence>
<accession>A0A8J3WTG7</accession>
<sequence length="269" mass="29306">MKRVIAGAVAAVAITSVAAAPAQAASADPVKALKSQLIAGKGVKFTDVTTLVEFQDKKTPFLRRTGSFQFGKGTIVASEVSTKRTDEATPDEWFSYLPQPEDKPERTIKIGTTSYYSGGRWRPSKGKTWLKHPDGMSAGLSGEYSQQVNAAEPATLKVLITKGKRTGRTYSGKITFGALDKVSPWARNSGQYGRLRGEASEVLHFTLTLGSDRLPERLVVLYPWPARDNAAEWEKNKISVETRYTGWGSRVSVKAPPAAKTMSAIAKRR</sequence>
<name>A0A8J3WTG7_9ACTN</name>
<evidence type="ECO:0000313" key="2">
    <source>
        <dbReference type="EMBL" id="GII00353.1"/>
    </source>
</evidence>
<reference evidence="2" key="1">
    <citation type="submission" date="2021-01" db="EMBL/GenBank/DDBJ databases">
        <title>Whole genome shotgun sequence of Planobispora takensis NBRC 109077.</title>
        <authorList>
            <person name="Komaki H."/>
            <person name="Tamura T."/>
        </authorList>
    </citation>
    <scope>NUCLEOTIDE SEQUENCE</scope>
    <source>
        <strain evidence="2">NBRC 109077</strain>
    </source>
</reference>
<protein>
    <submittedName>
        <fullName evidence="2">Uncharacterized protein</fullName>
    </submittedName>
</protein>
<comment type="caution">
    <text evidence="2">The sequence shown here is derived from an EMBL/GenBank/DDBJ whole genome shotgun (WGS) entry which is preliminary data.</text>
</comment>
<keyword evidence="3" id="KW-1185">Reference proteome</keyword>
<proteinExistence type="predicted"/>
<organism evidence="2 3">
    <name type="scientific">Planobispora takensis</name>
    <dbReference type="NCBI Taxonomy" id="1367882"/>
    <lineage>
        <taxon>Bacteria</taxon>
        <taxon>Bacillati</taxon>
        <taxon>Actinomycetota</taxon>
        <taxon>Actinomycetes</taxon>
        <taxon>Streptosporangiales</taxon>
        <taxon>Streptosporangiaceae</taxon>
        <taxon>Planobispora</taxon>
    </lineage>
</organism>
<keyword evidence="1" id="KW-0732">Signal</keyword>
<gene>
    <name evidence="2" type="ORF">Pta02_23610</name>
</gene>
<dbReference type="Proteomes" id="UP000634476">
    <property type="component" value="Unassembled WGS sequence"/>
</dbReference>